<reference evidence="3 4" key="1">
    <citation type="submission" date="2017-07" db="EMBL/GenBank/DDBJ databases">
        <title>Draft Genome Sequences of Select Purple Nonsulfur Bacteria.</title>
        <authorList>
            <person name="Lasarre B."/>
            <person name="Mckinlay J.B."/>
        </authorList>
    </citation>
    <scope>NUCLEOTIDE SEQUENCE [LARGE SCALE GENOMIC DNA]</scope>
    <source>
        <strain evidence="3 4">DSM 11907</strain>
    </source>
</reference>
<name>A0A327KYJ6_9BRAD</name>
<feature type="domain" description="HTH cro/C1-type" evidence="2">
    <location>
        <begin position="7"/>
        <end position="37"/>
    </location>
</feature>
<dbReference type="SUPFAM" id="SSF47413">
    <property type="entry name" value="lambda repressor-like DNA-binding domains"/>
    <property type="match status" value="1"/>
</dbReference>
<sequence>MLTGLQIRAARAALNITARELSQRSGVSLPTIQRLETVDDVPQSRTSTLMDVKAALESAGIEFIGTPADRPGIRLASSTARKSDPGRVPGDAD</sequence>
<evidence type="ECO:0000259" key="2">
    <source>
        <dbReference type="PROSITE" id="PS50943"/>
    </source>
</evidence>
<accession>A0A327KYJ6</accession>
<gene>
    <name evidence="3" type="ORF">CH338_00345</name>
</gene>
<organism evidence="3 4">
    <name type="scientific">Rhodoplanes elegans</name>
    <dbReference type="NCBI Taxonomy" id="29408"/>
    <lineage>
        <taxon>Bacteria</taxon>
        <taxon>Pseudomonadati</taxon>
        <taxon>Pseudomonadota</taxon>
        <taxon>Alphaproteobacteria</taxon>
        <taxon>Hyphomicrobiales</taxon>
        <taxon>Nitrobacteraceae</taxon>
        <taxon>Rhodoplanes</taxon>
    </lineage>
</organism>
<dbReference type="Gene3D" id="1.10.260.40">
    <property type="entry name" value="lambda repressor-like DNA-binding domains"/>
    <property type="match status" value="1"/>
</dbReference>
<dbReference type="GO" id="GO:0003677">
    <property type="term" value="F:DNA binding"/>
    <property type="evidence" value="ECO:0007669"/>
    <property type="project" value="InterPro"/>
</dbReference>
<proteinExistence type="predicted"/>
<comment type="caution">
    <text evidence="3">The sequence shown here is derived from an EMBL/GenBank/DDBJ whole genome shotgun (WGS) entry which is preliminary data.</text>
</comment>
<dbReference type="EMBL" id="NPEU01000002">
    <property type="protein sequence ID" value="RAI42242.1"/>
    <property type="molecule type" value="Genomic_DNA"/>
</dbReference>
<dbReference type="PROSITE" id="PS50943">
    <property type="entry name" value="HTH_CROC1"/>
    <property type="match status" value="1"/>
</dbReference>
<dbReference type="CDD" id="cd00093">
    <property type="entry name" value="HTH_XRE"/>
    <property type="match status" value="1"/>
</dbReference>
<dbReference type="Pfam" id="PF01381">
    <property type="entry name" value="HTH_3"/>
    <property type="match status" value="1"/>
</dbReference>
<dbReference type="RefSeq" id="WP_111355054.1">
    <property type="nucleotide sequence ID" value="NZ_NHSK01000151.1"/>
</dbReference>
<protein>
    <recommendedName>
        <fullName evidence="2">HTH cro/C1-type domain-containing protein</fullName>
    </recommendedName>
</protein>
<dbReference type="InterPro" id="IPR001387">
    <property type="entry name" value="Cro/C1-type_HTH"/>
</dbReference>
<keyword evidence="4" id="KW-1185">Reference proteome</keyword>
<evidence type="ECO:0000313" key="3">
    <source>
        <dbReference type="EMBL" id="RAI42242.1"/>
    </source>
</evidence>
<dbReference type="Proteomes" id="UP000248863">
    <property type="component" value="Unassembled WGS sequence"/>
</dbReference>
<evidence type="ECO:0000256" key="1">
    <source>
        <dbReference type="SAM" id="MobiDB-lite"/>
    </source>
</evidence>
<feature type="region of interest" description="Disordered" evidence="1">
    <location>
        <begin position="72"/>
        <end position="93"/>
    </location>
</feature>
<dbReference type="AlphaFoldDB" id="A0A327KYJ6"/>
<dbReference type="InterPro" id="IPR010982">
    <property type="entry name" value="Lambda_DNA-bd_dom_sf"/>
</dbReference>
<dbReference type="OrthoDB" id="7305227at2"/>
<evidence type="ECO:0000313" key="4">
    <source>
        <dbReference type="Proteomes" id="UP000248863"/>
    </source>
</evidence>